<evidence type="ECO:0000256" key="1">
    <source>
        <dbReference type="ARBA" id="ARBA00023125"/>
    </source>
</evidence>
<dbReference type="SMART" id="SM00422">
    <property type="entry name" value="HTH_MERR"/>
    <property type="match status" value="1"/>
</dbReference>
<dbReference type="Gene3D" id="1.10.1660.10">
    <property type="match status" value="1"/>
</dbReference>
<dbReference type="InterPro" id="IPR009061">
    <property type="entry name" value="DNA-bd_dom_put_sf"/>
</dbReference>
<dbReference type="AlphaFoldDB" id="A0A318RPM5"/>
<dbReference type="InterPro" id="IPR000551">
    <property type="entry name" value="MerR-type_HTH_dom"/>
</dbReference>
<dbReference type="PANTHER" id="PTHR30204:SF97">
    <property type="entry name" value="MERR FAMILY REGULATORY PROTEIN"/>
    <property type="match status" value="1"/>
</dbReference>
<dbReference type="Proteomes" id="UP000247591">
    <property type="component" value="Unassembled WGS sequence"/>
</dbReference>
<dbReference type="InterPro" id="IPR011256">
    <property type="entry name" value="Reg_factor_effector_dom_sf"/>
</dbReference>
<dbReference type="Pfam" id="PF06445">
    <property type="entry name" value="GyrI-like"/>
    <property type="match status" value="1"/>
</dbReference>
<dbReference type="CDD" id="cd01107">
    <property type="entry name" value="HTH_BmrR"/>
    <property type="match status" value="1"/>
</dbReference>
<keyword evidence="4" id="KW-1185">Reference proteome</keyword>
<dbReference type="GO" id="GO:0003700">
    <property type="term" value="F:DNA-binding transcription factor activity"/>
    <property type="evidence" value="ECO:0007669"/>
    <property type="project" value="InterPro"/>
</dbReference>
<dbReference type="InterPro" id="IPR047057">
    <property type="entry name" value="MerR_fam"/>
</dbReference>
<feature type="domain" description="HTH merR-type" evidence="2">
    <location>
        <begin position="1"/>
        <end position="71"/>
    </location>
</feature>
<dbReference type="OrthoDB" id="7849865at2"/>
<dbReference type="GO" id="GO:0003677">
    <property type="term" value="F:DNA binding"/>
    <property type="evidence" value="ECO:0007669"/>
    <property type="project" value="UniProtKB-KW"/>
</dbReference>
<comment type="caution">
    <text evidence="3">The sequence shown here is derived from an EMBL/GenBank/DDBJ whole genome shotgun (WGS) entry which is preliminary data.</text>
</comment>
<name>A0A318RPM5_WILLI</name>
<keyword evidence="1 3" id="KW-0238">DNA-binding</keyword>
<protein>
    <submittedName>
        <fullName evidence="3">DNA-binding transcriptional MerR regulator</fullName>
    </submittedName>
</protein>
<dbReference type="Gene3D" id="3.20.80.10">
    <property type="entry name" value="Regulatory factor, effector binding domain"/>
    <property type="match status" value="1"/>
</dbReference>
<dbReference type="EMBL" id="QJSP01000002">
    <property type="protein sequence ID" value="PYE19873.1"/>
    <property type="molecule type" value="Genomic_DNA"/>
</dbReference>
<evidence type="ECO:0000313" key="4">
    <source>
        <dbReference type="Proteomes" id="UP000247591"/>
    </source>
</evidence>
<dbReference type="SMART" id="SM00871">
    <property type="entry name" value="AraC_E_bind"/>
    <property type="match status" value="1"/>
</dbReference>
<proteinExistence type="predicted"/>
<evidence type="ECO:0000259" key="2">
    <source>
        <dbReference type="PROSITE" id="PS50937"/>
    </source>
</evidence>
<organism evidence="3 4">
    <name type="scientific">Williamsia limnetica</name>
    <dbReference type="NCBI Taxonomy" id="882452"/>
    <lineage>
        <taxon>Bacteria</taxon>
        <taxon>Bacillati</taxon>
        <taxon>Actinomycetota</taxon>
        <taxon>Actinomycetes</taxon>
        <taxon>Mycobacteriales</taxon>
        <taxon>Nocardiaceae</taxon>
        <taxon>Williamsia</taxon>
    </lineage>
</organism>
<dbReference type="RefSeq" id="WP_110467930.1">
    <property type="nucleotide sequence ID" value="NZ_QJSP01000002.1"/>
</dbReference>
<gene>
    <name evidence="3" type="ORF">DFR67_10211</name>
</gene>
<dbReference type="InterPro" id="IPR029442">
    <property type="entry name" value="GyrI-like"/>
</dbReference>
<sequence>MITIGDFAKLGRVSVRMLRHYDSIGLLTPQRTDPHTGYRYYEVSQLQRLNRVVALKDLGLRLEEVRRIVDDELTGSDLRAMLRLRHAEIQSQIRHDQYRLAQVEARLRLIEMETDMSTPTVLTKTVEPIKNVGLRALASSQTSDDIGPVIQSLYPQIMAAFGATAVTPVGPSVAFYSPAPEQSEDAVWVHATFPVASGPVTGLDTFDIPGGEVASMIHQGSMDSIDSTYQELNRWVSEQGFALNGQAREIYLEMSDDQADWVTEVQVDFVR</sequence>
<dbReference type="PROSITE" id="PS50937">
    <property type="entry name" value="HTH_MERR_2"/>
    <property type="match status" value="1"/>
</dbReference>
<evidence type="ECO:0000313" key="3">
    <source>
        <dbReference type="EMBL" id="PYE19873.1"/>
    </source>
</evidence>
<dbReference type="PANTHER" id="PTHR30204">
    <property type="entry name" value="REDOX-CYCLING DRUG-SENSING TRANSCRIPTIONAL ACTIVATOR SOXR"/>
    <property type="match status" value="1"/>
</dbReference>
<dbReference type="SUPFAM" id="SSF46955">
    <property type="entry name" value="Putative DNA-binding domain"/>
    <property type="match status" value="1"/>
</dbReference>
<accession>A0A318RPM5</accession>
<dbReference type="SUPFAM" id="SSF55136">
    <property type="entry name" value="Probable bacterial effector-binding domain"/>
    <property type="match status" value="1"/>
</dbReference>
<dbReference type="InterPro" id="IPR010499">
    <property type="entry name" value="AraC_E-bd"/>
</dbReference>
<dbReference type="Pfam" id="PF13411">
    <property type="entry name" value="MerR_1"/>
    <property type="match status" value="1"/>
</dbReference>
<reference evidence="3 4" key="1">
    <citation type="submission" date="2018-06" db="EMBL/GenBank/DDBJ databases">
        <title>Genomic Encyclopedia of Type Strains, Phase IV (KMG-IV): sequencing the most valuable type-strain genomes for metagenomic binning, comparative biology and taxonomic classification.</title>
        <authorList>
            <person name="Goeker M."/>
        </authorList>
    </citation>
    <scope>NUCLEOTIDE SEQUENCE [LARGE SCALE GENOMIC DNA]</scope>
    <source>
        <strain evidence="3 4">DSM 45521</strain>
    </source>
</reference>